<dbReference type="Proteomes" id="UP000320216">
    <property type="component" value="Chromosome"/>
</dbReference>
<reference evidence="6 7" key="1">
    <citation type="submission" date="2019-07" db="EMBL/GenBank/DDBJ databases">
        <title>Full genome sequence of Humibacter sp. WJ7-1.</title>
        <authorList>
            <person name="Im W.-T."/>
        </authorList>
    </citation>
    <scope>NUCLEOTIDE SEQUENCE [LARGE SCALE GENOMIC DNA]</scope>
    <source>
        <strain evidence="6 7">WJ7-1</strain>
    </source>
</reference>
<feature type="transmembrane region" description="Helical" evidence="5">
    <location>
        <begin position="158"/>
        <end position="185"/>
    </location>
</feature>
<dbReference type="AlphaFoldDB" id="A0A5B8M683"/>
<accession>A0A5B8M683</accession>
<feature type="transmembrane region" description="Helical" evidence="5">
    <location>
        <begin position="90"/>
        <end position="111"/>
    </location>
</feature>
<dbReference type="PANTHER" id="PTHR42723:SF1">
    <property type="entry name" value="CHLOROPHYLL SYNTHASE, CHLOROPLASTIC"/>
    <property type="match status" value="1"/>
</dbReference>
<dbReference type="EMBL" id="CP042305">
    <property type="protein sequence ID" value="QDZ15629.1"/>
    <property type="molecule type" value="Genomic_DNA"/>
</dbReference>
<sequence>MTTVTAPRGTLRRLLVASRPVSWINTAYPFAAAYLLTTGRVDVAFVVGTIFFLVPYNLAMYGINDVFDYESDAANPRKGGVEGALLDRRLHGTTIVASVALCLPFVAALVVLGDPWSWFVLAVSLFAVVAYSVPRLRFKEVPFLDSATSSTHFVSPAVYGLVLAGGVFTPQLVVLLVAFFLWGVASHAFGAVQDIEPDRAGGISSVATAMGAAWTVRFAIGCWAAAGLLMLFTAWPGPLASTLVIPYIGFAAPYAAISDADSARAHHGWRWFLVANYLCGFLATLLLIAYAWEGSRP</sequence>
<dbReference type="Pfam" id="PF01040">
    <property type="entry name" value="UbiA"/>
    <property type="match status" value="1"/>
</dbReference>
<feature type="transmembrane region" description="Helical" evidence="5">
    <location>
        <begin position="238"/>
        <end position="257"/>
    </location>
</feature>
<dbReference type="InterPro" id="IPR050475">
    <property type="entry name" value="Prenyltransferase_related"/>
</dbReference>
<keyword evidence="7" id="KW-1185">Reference proteome</keyword>
<evidence type="ECO:0000256" key="2">
    <source>
        <dbReference type="ARBA" id="ARBA00022692"/>
    </source>
</evidence>
<keyword evidence="2 5" id="KW-0812">Transmembrane</keyword>
<evidence type="ECO:0000256" key="4">
    <source>
        <dbReference type="ARBA" id="ARBA00023136"/>
    </source>
</evidence>
<feature type="transmembrane region" description="Helical" evidence="5">
    <location>
        <begin position="20"/>
        <end position="36"/>
    </location>
</feature>
<comment type="subcellular location">
    <subcellularLocation>
        <location evidence="1">Membrane</location>
        <topology evidence="1">Multi-pass membrane protein</topology>
    </subcellularLocation>
</comment>
<keyword evidence="6" id="KW-0808">Transferase</keyword>
<dbReference type="OrthoDB" id="1416782at2"/>
<dbReference type="Gene3D" id="1.20.120.1780">
    <property type="entry name" value="UbiA prenyltransferase"/>
    <property type="match status" value="1"/>
</dbReference>
<evidence type="ECO:0000256" key="5">
    <source>
        <dbReference type="SAM" id="Phobius"/>
    </source>
</evidence>
<dbReference type="InterPro" id="IPR000537">
    <property type="entry name" value="UbiA_prenyltransferase"/>
</dbReference>
<feature type="transmembrane region" description="Helical" evidence="5">
    <location>
        <begin position="269"/>
        <end position="292"/>
    </location>
</feature>
<dbReference type="PANTHER" id="PTHR42723">
    <property type="entry name" value="CHLOROPHYLL SYNTHASE"/>
    <property type="match status" value="1"/>
</dbReference>
<dbReference type="GO" id="GO:0016765">
    <property type="term" value="F:transferase activity, transferring alkyl or aryl (other than methyl) groups"/>
    <property type="evidence" value="ECO:0007669"/>
    <property type="project" value="InterPro"/>
</dbReference>
<feature type="transmembrane region" description="Helical" evidence="5">
    <location>
        <begin position="206"/>
        <end position="232"/>
    </location>
</feature>
<evidence type="ECO:0000313" key="7">
    <source>
        <dbReference type="Proteomes" id="UP000320216"/>
    </source>
</evidence>
<gene>
    <name evidence="6" type="ORF">FPZ11_13450</name>
</gene>
<keyword evidence="3 5" id="KW-1133">Transmembrane helix</keyword>
<evidence type="ECO:0000256" key="3">
    <source>
        <dbReference type="ARBA" id="ARBA00022989"/>
    </source>
</evidence>
<dbReference type="InterPro" id="IPR044878">
    <property type="entry name" value="UbiA_sf"/>
</dbReference>
<feature type="transmembrane region" description="Helical" evidence="5">
    <location>
        <begin position="118"/>
        <end position="138"/>
    </location>
</feature>
<keyword evidence="4 5" id="KW-0472">Membrane</keyword>
<evidence type="ECO:0000256" key="1">
    <source>
        <dbReference type="ARBA" id="ARBA00004141"/>
    </source>
</evidence>
<dbReference type="NCBIfam" id="NF009608">
    <property type="entry name" value="PRK13105.1"/>
    <property type="match status" value="1"/>
</dbReference>
<proteinExistence type="predicted"/>
<dbReference type="Gene3D" id="1.10.357.140">
    <property type="entry name" value="UbiA prenyltransferase"/>
    <property type="match status" value="1"/>
</dbReference>
<feature type="transmembrane region" description="Helical" evidence="5">
    <location>
        <begin position="43"/>
        <end position="63"/>
    </location>
</feature>
<dbReference type="RefSeq" id="WP_146321663.1">
    <property type="nucleotide sequence ID" value="NZ_CP042305.1"/>
</dbReference>
<protein>
    <submittedName>
        <fullName evidence="6">Prenyltransferase</fullName>
    </submittedName>
</protein>
<organism evidence="6 7">
    <name type="scientific">Humibacter ginsenosidimutans</name>
    <dbReference type="NCBI Taxonomy" id="2599293"/>
    <lineage>
        <taxon>Bacteria</taxon>
        <taxon>Bacillati</taxon>
        <taxon>Actinomycetota</taxon>
        <taxon>Actinomycetes</taxon>
        <taxon>Micrococcales</taxon>
        <taxon>Microbacteriaceae</taxon>
        <taxon>Humibacter</taxon>
    </lineage>
</organism>
<dbReference type="GO" id="GO:0016020">
    <property type="term" value="C:membrane"/>
    <property type="evidence" value="ECO:0007669"/>
    <property type="project" value="UniProtKB-SubCell"/>
</dbReference>
<dbReference type="CDD" id="cd13966">
    <property type="entry name" value="PT_UbiA_4"/>
    <property type="match status" value="1"/>
</dbReference>
<dbReference type="KEGG" id="huw:FPZ11_13450"/>
<evidence type="ECO:0000313" key="6">
    <source>
        <dbReference type="EMBL" id="QDZ15629.1"/>
    </source>
</evidence>
<name>A0A5B8M683_9MICO</name>